<dbReference type="PANTHER" id="PTHR23502">
    <property type="entry name" value="MAJOR FACILITATOR SUPERFAMILY"/>
    <property type="match status" value="1"/>
</dbReference>
<dbReference type="InterPro" id="IPR011701">
    <property type="entry name" value="MFS"/>
</dbReference>
<evidence type="ECO:0000313" key="8">
    <source>
        <dbReference type="EMBL" id="KAG2231514.1"/>
    </source>
</evidence>
<dbReference type="Proteomes" id="UP000613177">
    <property type="component" value="Unassembled WGS sequence"/>
</dbReference>
<dbReference type="EMBL" id="JAEPRE010000147">
    <property type="protein sequence ID" value="KAG2231514.1"/>
    <property type="molecule type" value="Genomic_DNA"/>
</dbReference>
<dbReference type="GO" id="GO:0022857">
    <property type="term" value="F:transmembrane transporter activity"/>
    <property type="evidence" value="ECO:0007669"/>
    <property type="project" value="InterPro"/>
</dbReference>
<dbReference type="InterPro" id="IPR036259">
    <property type="entry name" value="MFS_trans_sf"/>
</dbReference>
<evidence type="ECO:0000256" key="5">
    <source>
        <dbReference type="ARBA" id="ARBA00023136"/>
    </source>
</evidence>
<keyword evidence="9" id="KW-1185">Reference proteome</keyword>
<evidence type="ECO:0000256" key="3">
    <source>
        <dbReference type="ARBA" id="ARBA00022692"/>
    </source>
</evidence>
<dbReference type="Gene3D" id="1.20.1720.10">
    <property type="entry name" value="Multidrug resistance protein D"/>
    <property type="match status" value="1"/>
</dbReference>
<feature type="domain" description="Major facilitator superfamily (MFS) profile" evidence="7">
    <location>
        <begin position="1"/>
        <end position="437"/>
    </location>
</feature>
<evidence type="ECO:0000259" key="7">
    <source>
        <dbReference type="PROSITE" id="PS50850"/>
    </source>
</evidence>
<dbReference type="PANTHER" id="PTHR23502:SF132">
    <property type="entry name" value="POLYAMINE TRANSPORTER 2-RELATED"/>
    <property type="match status" value="1"/>
</dbReference>
<feature type="transmembrane region" description="Helical" evidence="6">
    <location>
        <begin position="344"/>
        <end position="364"/>
    </location>
</feature>
<dbReference type="SUPFAM" id="SSF103473">
    <property type="entry name" value="MFS general substrate transporter"/>
    <property type="match status" value="1"/>
</dbReference>
<feature type="transmembrane region" description="Helical" evidence="6">
    <location>
        <begin position="264"/>
        <end position="287"/>
    </location>
</feature>
<dbReference type="PROSITE" id="PS50850">
    <property type="entry name" value="MFS"/>
    <property type="match status" value="1"/>
</dbReference>
<name>A0A8H7SL60_9FUNG</name>
<comment type="caution">
    <text evidence="8">The sequence shown here is derived from an EMBL/GenBank/DDBJ whole genome shotgun (WGS) entry which is preliminary data.</text>
</comment>
<feature type="transmembrane region" description="Helical" evidence="6">
    <location>
        <begin position="370"/>
        <end position="396"/>
    </location>
</feature>
<keyword evidence="4 6" id="KW-1133">Transmembrane helix</keyword>
<organism evidence="8 9">
    <name type="scientific">Thamnidium elegans</name>
    <dbReference type="NCBI Taxonomy" id="101142"/>
    <lineage>
        <taxon>Eukaryota</taxon>
        <taxon>Fungi</taxon>
        <taxon>Fungi incertae sedis</taxon>
        <taxon>Mucoromycota</taxon>
        <taxon>Mucoromycotina</taxon>
        <taxon>Mucoromycetes</taxon>
        <taxon>Mucorales</taxon>
        <taxon>Mucorineae</taxon>
        <taxon>Mucoraceae</taxon>
        <taxon>Thamnidium</taxon>
    </lineage>
</organism>
<evidence type="ECO:0000256" key="1">
    <source>
        <dbReference type="ARBA" id="ARBA00004141"/>
    </source>
</evidence>
<reference evidence="8" key="1">
    <citation type="submission" date="2021-01" db="EMBL/GenBank/DDBJ databases">
        <title>Metabolic potential, ecology and presence of endohyphal bacteria is reflected in genomic diversity of Mucoromycotina.</title>
        <authorList>
            <person name="Muszewska A."/>
            <person name="Okrasinska A."/>
            <person name="Steczkiewicz K."/>
            <person name="Drgas O."/>
            <person name="Orlowska M."/>
            <person name="Perlinska-Lenart U."/>
            <person name="Aleksandrzak-Piekarczyk T."/>
            <person name="Szatraj K."/>
            <person name="Zielenkiewicz U."/>
            <person name="Pilsyk S."/>
            <person name="Malc E."/>
            <person name="Mieczkowski P."/>
            <person name="Kruszewska J.S."/>
            <person name="Biernat P."/>
            <person name="Pawlowska J."/>
        </authorList>
    </citation>
    <scope>NUCLEOTIDE SEQUENCE</scope>
    <source>
        <strain evidence="8">WA0000018081</strain>
    </source>
</reference>
<feature type="transmembrane region" description="Helical" evidence="6">
    <location>
        <begin position="174"/>
        <end position="195"/>
    </location>
</feature>
<dbReference type="AlphaFoldDB" id="A0A8H7SL60"/>
<keyword evidence="2" id="KW-0813">Transport</keyword>
<evidence type="ECO:0000256" key="6">
    <source>
        <dbReference type="SAM" id="Phobius"/>
    </source>
</evidence>
<keyword evidence="3 6" id="KW-0812">Transmembrane</keyword>
<feature type="transmembrane region" description="Helical" evidence="6">
    <location>
        <begin position="299"/>
        <end position="323"/>
    </location>
</feature>
<feature type="transmembrane region" description="Helical" evidence="6">
    <location>
        <begin position="115"/>
        <end position="134"/>
    </location>
</feature>
<dbReference type="InterPro" id="IPR020846">
    <property type="entry name" value="MFS_dom"/>
</dbReference>
<comment type="subcellular location">
    <subcellularLocation>
        <location evidence="1">Membrane</location>
        <topology evidence="1">Multi-pass membrane protein</topology>
    </subcellularLocation>
</comment>
<evidence type="ECO:0000256" key="2">
    <source>
        <dbReference type="ARBA" id="ARBA00022448"/>
    </source>
</evidence>
<sequence>MSEDIDCVHELFPLATMINAKCRFVSVSDEDNGSSESHHNKNGIETVMIEEDVAPVYNSKEDPKSPLVPASHDIMLYFNTDLTTINATFAIFLLMNGVAPLFWAPLSERIGRKWIYIIAMILYTICTIICGVSKNIGMFFAFRIIQGCFACVGQAIGSGTISDLYEARERGRMMSYYILSLILGPPIAAIAGGYIDQYLGWRWIFFIMAIMGGILTIVSILFLSESLYRPERDNLPTPSTLGDRLRRMKFNPFASLILLKEPDVFLVCLAIGVSFGCFYFFVAILPSTFSPIYGFTPSQVGLCFIAGGLGNTLGSIIVGRIDYRYCTYQKKKNGGVDCKEFKLKLMYAVLPFIFFGTLLYGWFLRYNLHWMGALIVFSFSAFGIMFTVTVVTNYLVESNLKVAASAVAASNFSRSLFAMIFSISAVKIRESMGDAWT</sequence>
<evidence type="ECO:0000313" key="9">
    <source>
        <dbReference type="Proteomes" id="UP000613177"/>
    </source>
</evidence>
<feature type="transmembrane region" description="Helical" evidence="6">
    <location>
        <begin position="201"/>
        <end position="223"/>
    </location>
</feature>
<dbReference type="GO" id="GO:0005886">
    <property type="term" value="C:plasma membrane"/>
    <property type="evidence" value="ECO:0007669"/>
    <property type="project" value="TreeGrafter"/>
</dbReference>
<dbReference type="Pfam" id="PF07690">
    <property type="entry name" value="MFS_1"/>
    <property type="match status" value="1"/>
</dbReference>
<keyword evidence="5 6" id="KW-0472">Membrane</keyword>
<gene>
    <name evidence="8" type="ORF">INT48_002908</name>
</gene>
<feature type="transmembrane region" description="Helical" evidence="6">
    <location>
        <begin position="85"/>
        <end position="103"/>
    </location>
</feature>
<evidence type="ECO:0000256" key="4">
    <source>
        <dbReference type="ARBA" id="ARBA00022989"/>
    </source>
</evidence>
<proteinExistence type="predicted"/>
<protein>
    <recommendedName>
        <fullName evidence="7">Major facilitator superfamily (MFS) profile domain-containing protein</fullName>
    </recommendedName>
</protein>
<accession>A0A8H7SL60</accession>